<sequence length="142" mass="16089">MRTSENTQLLNVCQTVMFPHHPRVKGSQFLARLTDGLESQDFISILNQLGFSGLLLHKHFVYEVGNESHHQAQTEAIHILMILVQVLPLFVWLFLSHPDFDARRTPSSHPIFPPSHCPPPQGEEEGGLLLVMLTLFENLDSI</sequence>
<proteinExistence type="predicted"/>
<feature type="transmembrane region" description="Helical" evidence="1">
    <location>
        <begin position="76"/>
        <end position="95"/>
    </location>
</feature>
<evidence type="ECO:0000256" key="1">
    <source>
        <dbReference type="SAM" id="Phobius"/>
    </source>
</evidence>
<dbReference type="AlphaFoldDB" id="A0A5B0PK10"/>
<comment type="caution">
    <text evidence="2">The sequence shown here is derived from an EMBL/GenBank/DDBJ whole genome shotgun (WGS) entry which is preliminary data.</text>
</comment>
<reference evidence="2 3" key="1">
    <citation type="submission" date="2019-05" db="EMBL/GenBank/DDBJ databases">
        <title>Emergence of the Ug99 lineage of the wheat stem rust pathogen through somatic hybridization.</title>
        <authorList>
            <person name="Li F."/>
            <person name="Upadhyaya N.M."/>
            <person name="Sperschneider J."/>
            <person name="Matny O."/>
            <person name="Nguyen-Phuc H."/>
            <person name="Mago R."/>
            <person name="Raley C."/>
            <person name="Miller M.E."/>
            <person name="Silverstein K.A.T."/>
            <person name="Henningsen E."/>
            <person name="Hirsch C.D."/>
            <person name="Visser B."/>
            <person name="Pretorius Z.A."/>
            <person name="Steffenson B.J."/>
            <person name="Schwessinger B."/>
            <person name="Dodds P.N."/>
            <person name="Figueroa M."/>
        </authorList>
    </citation>
    <scope>NUCLEOTIDE SEQUENCE [LARGE SCALE GENOMIC DNA]</scope>
    <source>
        <strain evidence="2 3">Ug99</strain>
    </source>
</reference>
<evidence type="ECO:0000313" key="3">
    <source>
        <dbReference type="Proteomes" id="UP000325313"/>
    </source>
</evidence>
<keyword evidence="1" id="KW-0472">Membrane</keyword>
<keyword evidence="1" id="KW-1133">Transmembrane helix</keyword>
<evidence type="ECO:0000313" key="2">
    <source>
        <dbReference type="EMBL" id="KAA1100858.1"/>
    </source>
</evidence>
<dbReference type="EMBL" id="VDEP01000339">
    <property type="protein sequence ID" value="KAA1100858.1"/>
    <property type="molecule type" value="Genomic_DNA"/>
</dbReference>
<name>A0A5B0PK10_PUCGR</name>
<keyword evidence="1" id="KW-0812">Transmembrane</keyword>
<accession>A0A5B0PK10</accession>
<protein>
    <submittedName>
        <fullName evidence="2">Ras GTPase activating protein ira2</fullName>
    </submittedName>
</protein>
<organism evidence="2 3">
    <name type="scientific">Puccinia graminis f. sp. tritici</name>
    <dbReference type="NCBI Taxonomy" id="56615"/>
    <lineage>
        <taxon>Eukaryota</taxon>
        <taxon>Fungi</taxon>
        <taxon>Dikarya</taxon>
        <taxon>Basidiomycota</taxon>
        <taxon>Pucciniomycotina</taxon>
        <taxon>Pucciniomycetes</taxon>
        <taxon>Pucciniales</taxon>
        <taxon>Pucciniaceae</taxon>
        <taxon>Puccinia</taxon>
    </lineage>
</organism>
<dbReference type="Proteomes" id="UP000325313">
    <property type="component" value="Unassembled WGS sequence"/>
</dbReference>
<gene>
    <name evidence="2" type="primary">IRA2_12</name>
    <name evidence="2" type="ORF">PGTUg99_031085</name>
</gene>